<sequence>MDFLTKKFSTKEELVDFVREYCYSYGYLTVIRSSSNKRGEIFIICNCSGEEKKSKDKTGTEGDTNNTNLFADQQQQEGIADGRKAKRQKLTKCPFRVNGRRITEEGDSGENYWQITIFNNSHNHLPVVDFTQSTSINVVGNNNRNGLGIGPQVTGYNPDLDMYDTNLGQSTSGSNIGNNNVTSGTGGGGSGGENVILHSNLFTSQIVKAVNRKLSSLTPQKQTVFLNKFNKLLYEDMPDLPDTNLQPVIIQNQDQSSNSQLVLQPPNITLPSNNNNSNYPDSNNFLSGGGNNSQHHHNPTGLHSLDDFSNMQHQGQPRERSNSEQYSFQHQLTLPTHHHHHHQQYPVNDSHLEFETQNSAASQAPKSRLCKKCGQMGHNSRTCTIHLNTSLLQ</sequence>
<keyword evidence="1" id="KW-0479">Metal-binding</keyword>
<dbReference type="InterPro" id="IPR001878">
    <property type="entry name" value="Znf_CCHC"/>
</dbReference>
<keyword evidence="1" id="KW-0863">Zinc-finger</keyword>
<dbReference type="PROSITE" id="PS50158">
    <property type="entry name" value="ZF_CCHC"/>
    <property type="match status" value="1"/>
</dbReference>
<proteinExistence type="predicted"/>
<dbReference type="EMBL" id="KQ964508">
    <property type="protein sequence ID" value="KXN70234.1"/>
    <property type="molecule type" value="Genomic_DNA"/>
</dbReference>
<feature type="domain" description="CCHC-type" evidence="3">
    <location>
        <begin position="370"/>
        <end position="383"/>
    </location>
</feature>
<dbReference type="GO" id="GO:0008270">
    <property type="term" value="F:zinc ion binding"/>
    <property type="evidence" value="ECO:0007669"/>
    <property type="project" value="UniProtKB-KW"/>
</dbReference>
<evidence type="ECO:0000313" key="5">
    <source>
        <dbReference type="Proteomes" id="UP000070444"/>
    </source>
</evidence>
<keyword evidence="1" id="KW-0862">Zinc</keyword>
<feature type="region of interest" description="Disordered" evidence="2">
    <location>
        <begin position="171"/>
        <end position="190"/>
    </location>
</feature>
<reference evidence="4 5" key="1">
    <citation type="journal article" date="2015" name="Genome Biol. Evol.">
        <title>Phylogenomic analyses indicate that early fungi evolved digesting cell walls of algal ancestors of land plants.</title>
        <authorList>
            <person name="Chang Y."/>
            <person name="Wang S."/>
            <person name="Sekimoto S."/>
            <person name="Aerts A.L."/>
            <person name="Choi C."/>
            <person name="Clum A."/>
            <person name="LaButti K.M."/>
            <person name="Lindquist E.A."/>
            <person name="Yee Ngan C."/>
            <person name="Ohm R.A."/>
            <person name="Salamov A.A."/>
            <person name="Grigoriev I.V."/>
            <person name="Spatafora J.W."/>
            <person name="Berbee M.L."/>
        </authorList>
    </citation>
    <scope>NUCLEOTIDE SEQUENCE [LARGE SCALE GENOMIC DNA]</scope>
    <source>
        <strain evidence="4 5">NRRL 28638</strain>
    </source>
</reference>
<evidence type="ECO:0000313" key="4">
    <source>
        <dbReference type="EMBL" id="KXN70234.1"/>
    </source>
</evidence>
<dbReference type="Proteomes" id="UP000070444">
    <property type="component" value="Unassembled WGS sequence"/>
</dbReference>
<organism evidence="4 5">
    <name type="scientific">Conidiobolus coronatus (strain ATCC 28846 / CBS 209.66 / NRRL 28638)</name>
    <name type="common">Delacroixia coronata</name>
    <dbReference type="NCBI Taxonomy" id="796925"/>
    <lineage>
        <taxon>Eukaryota</taxon>
        <taxon>Fungi</taxon>
        <taxon>Fungi incertae sedis</taxon>
        <taxon>Zoopagomycota</taxon>
        <taxon>Entomophthoromycotina</taxon>
        <taxon>Entomophthoromycetes</taxon>
        <taxon>Entomophthorales</taxon>
        <taxon>Ancylistaceae</taxon>
        <taxon>Conidiobolus</taxon>
    </lineage>
</organism>
<gene>
    <name evidence="4" type="ORF">CONCODRAFT_78949</name>
</gene>
<evidence type="ECO:0000256" key="1">
    <source>
        <dbReference type="PROSITE-ProRule" id="PRU00047"/>
    </source>
</evidence>
<evidence type="ECO:0000259" key="3">
    <source>
        <dbReference type="PROSITE" id="PS50158"/>
    </source>
</evidence>
<dbReference type="GO" id="GO:0003676">
    <property type="term" value="F:nucleic acid binding"/>
    <property type="evidence" value="ECO:0007669"/>
    <property type="project" value="InterPro"/>
</dbReference>
<keyword evidence="5" id="KW-1185">Reference proteome</keyword>
<dbReference type="AlphaFoldDB" id="A0A137P5M6"/>
<feature type="compositionally biased region" description="Low complexity" evidence="2">
    <location>
        <begin position="263"/>
        <end position="286"/>
    </location>
</feature>
<accession>A0A137P5M6</accession>
<evidence type="ECO:0000256" key="2">
    <source>
        <dbReference type="SAM" id="MobiDB-lite"/>
    </source>
</evidence>
<feature type="compositionally biased region" description="Low complexity" evidence="2">
    <location>
        <begin position="171"/>
        <end position="183"/>
    </location>
</feature>
<feature type="region of interest" description="Disordered" evidence="2">
    <location>
        <begin position="263"/>
        <end position="326"/>
    </location>
</feature>
<dbReference type="OrthoDB" id="4327540at2759"/>
<protein>
    <recommendedName>
        <fullName evidence="3">CCHC-type domain-containing protein</fullName>
    </recommendedName>
</protein>
<name>A0A137P5M6_CONC2</name>